<sequence length="403" mass="42634">MIQLHTRTGLLKRISVALFLVIATVLTSKAQLKVGDNPTTITKSAVLELESQRQGFLLPRLSDTTLINGYNPPDGMLIYLQSGTGTNRGLYLRKSGQWQRVTTDSTNNRSWSLNGNVVSPGDSLGSTNAADVIFIANSVERMRLRSGGAVAFSDSVYIGNRLTVKDSISSSIIRALDTVIARNARINDSLYLNPQLIQSSFNDVLVINPTTGAVSKRTLDTAAFKGLVVGNFSEAGNAQGLERKAGATNAPDTLILHAATFTTPGGLSTTAQNIAGTKTFRDSVYIGSGTGAGTPNSTLQVNGSVSYAINTVTAAHTLSATDYTLLVNPSAGANIPISLPTMPDASIKGRVYIIKKIGTTDIDASVTIAGNIEGLSSGSYVIYNTGTFVKMQTDGTSWYIIER</sequence>
<dbReference type="RefSeq" id="WP_129006280.1">
    <property type="nucleotide sequence ID" value="NZ_SDHZ01000005.1"/>
</dbReference>
<dbReference type="Proteomes" id="UP000290545">
    <property type="component" value="Unassembled WGS sequence"/>
</dbReference>
<evidence type="ECO:0000313" key="2">
    <source>
        <dbReference type="Proteomes" id="UP000290545"/>
    </source>
</evidence>
<dbReference type="EMBL" id="SDHZ01000005">
    <property type="protein sequence ID" value="RXK81015.1"/>
    <property type="molecule type" value="Genomic_DNA"/>
</dbReference>
<dbReference type="OrthoDB" id="657052at2"/>
<evidence type="ECO:0000313" key="1">
    <source>
        <dbReference type="EMBL" id="RXK81015.1"/>
    </source>
</evidence>
<organism evidence="1 2">
    <name type="scientific">Filimonas effusa</name>
    <dbReference type="NCBI Taxonomy" id="2508721"/>
    <lineage>
        <taxon>Bacteria</taxon>
        <taxon>Pseudomonadati</taxon>
        <taxon>Bacteroidota</taxon>
        <taxon>Chitinophagia</taxon>
        <taxon>Chitinophagales</taxon>
        <taxon>Chitinophagaceae</taxon>
        <taxon>Filimonas</taxon>
    </lineage>
</organism>
<comment type="caution">
    <text evidence="1">The sequence shown here is derived from an EMBL/GenBank/DDBJ whole genome shotgun (WGS) entry which is preliminary data.</text>
</comment>
<name>A0A4Q1D1X6_9BACT</name>
<reference evidence="1 2" key="1">
    <citation type="submission" date="2019-01" db="EMBL/GenBank/DDBJ databases">
        <title>Filimonas sp. strain TTM-71.</title>
        <authorList>
            <person name="Chen W.-M."/>
        </authorList>
    </citation>
    <scope>NUCLEOTIDE SEQUENCE [LARGE SCALE GENOMIC DNA]</scope>
    <source>
        <strain evidence="1 2">TTM-71</strain>
    </source>
</reference>
<accession>A0A4Q1D1X6</accession>
<gene>
    <name evidence="1" type="ORF">ESB13_22955</name>
</gene>
<keyword evidence="2" id="KW-1185">Reference proteome</keyword>
<protein>
    <submittedName>
        <fullName evidence="1">Uncharacterized protein</fullName>
    </submittedName>
</protein>
<proteinExistence type="predicted"/>
<dbReference type="AlphaFoldDB" id="A0A4Q1D1X6"/>